<dbReference type="Pfam" id="PF26593">
    <property type="entry name" value="TraC-like"/>
    <property type="match status" value="1"/>
</dbReference>
<evidence type="ECO:0000313" key="3">
    <source>
        <dbReference type="Proteomes" id="UP000229901"/>
    </source>
</evidence>
<organism evidence="2 3">
    <name type="scientific">Candidatus Falkowbacteria bacterium CG10_big_fil_rev_8_21_14_0_10_39_11</name>
    <dbReference type="NCBI Taxonomy" id="1974565"/>
    <lineage>
        <taxon>Bacteria</taxon>
        <taxon>Candidatus Falkowiibacteriota</taxon>
    </lineage>
</organism>
<dbReference type="Proteomes" id="UP000229901">
    <property type="component" value="Unassembled WGS sequence"/>
</dbReference>
<gene>
    <name evidence="2" type="ORF">COT97_00820</name>
</gene>
<feature type="domain" description="TraC-like" evidence="1">
    <location>
        <begin position="26"/>
        <end position="202"/>
    </location>
</feature>
<dbReference type="EMBL" id="PFAP01000003">
    <property type="protein sequence ID" value="PIR94574.1"/>
    <property type="molecule type" value="Genomic_DNA"/>
</dbReference>
<accession>A0A2H0V646</accession>
<dbReference type="InterPro" id="IPR058596">
    <property type="entry name" value="TraC-like_dom"/>
</dbReference>
<comment type="caution">
    <text evidence="2">The sequence shown here is derived from an EMBL/GenBank/DDBJ whole genome shotgun (WGS) entry which is preliminary data.</text>
</comment>
<proteinExistence type="predicted"/>
<dbReference type="AlphaFoldDB" id="A0A2H0V646"/>
<sequence>MQNKKLSGNKITQSTQLFLDTAEIKNDTVIMKDGSLRAVMMVSSLNFALKSEDEQNAVVSSYVSFLNFLDFPIQVVIQSRKLDISKYQKRLADREKEITNELLRRQMINYQTYVNELVDLGDIMSKRFFVVIPYRAVEDSKRGFFARLTDVLTPGKVIKLNQQKFDKYRYTLNQRVEHVKMHIRELGLETVVLDTQSLIELYYNVYNPDVADKQKMPEIAKLRIEE</sequence>
<protein>
    <recommendedName>
        <fullName evidence="1">TraC-like domain-containing protein</fullName>
    </recommendedName>
</protein>
<evidence type="ECO:0000259" key="1">
    <source>
        <dbReference type="Pfam" id="PF26593"/>
    </source>
</evidence>
<name>A0A2H0V646_9BACT</name>
<reference evidence="3" key="1">
    <citation type="submission" date="2017-09" db="EMBL/GenBank/DDBJ databases">
        <title>Depth-based differentiation of microbial function through sediment-hosted aquifers and enrichment of novel symbionts in the deep terrestrial subsurface.</title>
        <authorList>
            <person name="Probst A.J."/>
            <person name="Ladd B."/>
            <person name="Jarett J.K."/>
            <person name="Geller-Mcgrath D.E."/>
            <person name="Sieber C.M.K."/>
            <person name="Emerson J.B."/>
            <person name="Anantharaman K."/>
            <person name="Thomas B.C."/>
            <person name="Malmstrom R."/>
            <person name="Stieglmeier M."/>
            <person name="Klingl A."/>
            <person name="Woyke T."/>
            <person name="Ryan C.M."/>
            <person name="Banfield J.F."/>
        </authorList>
    </citation>
    <scope>NUCLEOTIDE SEQUENCE [LARGE SCALE GENOMIC DNA]</scope>
</reference>
<evidence type="ECO:0000313" key="2">
    <source>
        <dbReference type="EMBL" id="PIR94574.1"/>
    </source>
</evidence>